<sequence length="244" mass="26968">MVTKIFMAAAIIAGTLSSRAFATTEEPFFPTKAGIVLEYEHKDATGKVNFVTADSITTFTGDFNNGKVTSIGLQRVNNKEQGISVKKTVLLKEGEVIIDLASIMQSTIKETMKLSLIEAGASETEMKELDQVMENLKIEGECRGIPIKLATGMKLPDYAITFTIAFVKSKIKCYNRKVIGQETINTEAGTFDCYIVEETFETKMAGVSEKSTTKSWYARGIGIVKEETYEKKKLVQSRELISIL</sequence>
<gene>
    <name evidence="3" type="ORF">IAA73_11195</name>
</gene>
<reference evidence="3" key="2">
    <citation type="journal article" date="2021" name="PeerJ">
        <title>Extensive microbial diversity within the chicken gut microbiome revealed by metagenomics and culture.</title>
        <authorList>
            <person name="Gilroy R."/>
            <person name="Ravi A."/>
            <person name="Getino M."/>
            <person name="Pursley I."/>
            <person name="Horton D.L."/>
            <person name="Alikhan N.F."/>
            <person name="Baker D."/>
            <person name="Gharbi K."/>
            <person name="Hall N."/>
            <person name="Watson M."/>
            <person name="Adriaenssens E.M."/>
            <person name="Foster-Nyarko E."/>
            <person name="Jarju S."/>
            <person name="Secka A."/>
            <person name="Antonio M."/>
            <person name="Oren A."/>
            <person name="Chaudhuri R.R."/>
            <person name="La Ragione R."/>
            <person name="Hildebrand F."/>
            <person name="Pallen M.J."/>
        </authorList>
    </citation>
    <scope>NUCLEOTIDE SEQUENCE</scope>
    <source>
        <strain evidence="3">G3-3990</strain>
    </source>
</reference>
<feature type="chain" id="PRO_5039337826" description="DUF3108 domain-containing protein" evidence="1">
    <location>
        <begin position="23"/>
        <end position="244"/>
    </location>
</feature>
<evidence type="ECO:0000259" key="2">
    <source>
        <dbReference type="Pfam" id="PF21347"/>
    </source>
</evidence>
<protein>
    <recommendedName>
        <fullName evidence="2">DUF3108 domain-containing protein</fullName>
    </recommendedName>
</protein>
<evidence type="ECO:0000256" key="1">
    <source>
        <dbReference type="SAM" id="SignalP"/>
    </source>
</evidence>
<dbReference type="Gene3D" id="2.40.360.20">
    <property type="match status" value="1"/>
</dbReference>
<feature type="signal peptide" evidence="1">
    <location>
        <begin position="1"/>
        <end position="22"/>
    </location>
</feature>
<proteinExistence type="predicted"/>
<accession>A0A9D9N5A8</accession>
<reference evidence="3" key="1">
    <citation type="submission" date="2020-10" db="EMBL/GenBank/DDBJ databases">
        <authorList>
            <person name="Gilroy R."/>
        </authorList>
    </citation>
    <scope>NUCLEOTIDE SEQUENCE</scope>
    <source>
        <strain evidence="3">G3-3990</strain>
    </source>
</reference>
<evidence type="ECO:0000313" key="3">
    <source>
        <dbReference type="EMBL" id="MBO8460877.1"/>
    </source>
</evidence>
<dbReference type="AlphaFoldDB" id="A0A9D9N5A8"/>
<evidence type="ECO:0000313" key="4">
    <source>
        <dbReference type="Proteomes" id="UP000823641"/>
    </source>
</evidence>
<dbReference type="Proteomes" id="UP000823641">
    <property type="component" value="Unassembled WGS sequence"/>
</dbReference>
<dbReference type="EMBL" id="JADIMG010000102">
    <property type="protein sequence ID" value="MBO8460877.1"/>
    <property type="molecule type" value="Genomic_DNA"/>
</dbReference>
<keyword evidence="1" id="KW-0732">Signal</keyword>
<organism evidence="3 4">
    <name type="scientific">Candidatus Gallipaludibacter merdavium</name>
    <dbReference type="NCBI Taxonomy" id="2840839"/>
    <lineage>
        <taxon>Bacteria</taxon>
        <taxon>Pseudomonadati</taxon>
        <taxon>Bacteroidota</taxon>
        <taxon>Bacteroidia</taxon>
        <taxon>Bacteroidales</taxon>
        <taxon>Candidatus Gallipaludibacter</taxon>
    </lineage>
</organism>
<name>A0A9D9N5A8_9BACT</name>
<comment type="caution">
    <text evidence="3">The sequence shown here is derived from an EMBL/GenBank/DDBJ whole genome shotgun (WGS) entry which is preliminary data.</text>
</comment>
<dbReference type="Pfam" id="PF21347">
    <property type="entry name" value="DUF3108_like"/>
    <property type="match status" value="1"/>
</dbReference>
<dbReference type="InterPro" id="IPR049279">
    <property type="entry name" value="DUF3108-like"/>
</dbReference>
<feature type="domain" description="DUF3108" evidence="2">
    <location>
        <begin position="32"/>
        <end position="239"/>
    </location>
</feature>